<comment type="similarity">
    <text evidence="1">In the N-terminal section; belongs to the N-acetylmuramoyl-L-alanine amidase 2 family.</text>
</comment>
<proteinExistence type="inferred from homology"/>
<evidence type="ECO:0000256" key="4">
    <source>
        <dbReference type="SAM" id="SignalP"/>
    </source>
</evidence>
<dbReference type="eggNOG" id="COG5632">
    <property type="taxonomic scope" value="Bacteria"/>
</dbReference>
<gene>
    <name evidence="6" type="primary">amiD4</name>
    <name evidence="6" type="ORF">HMPREF0556_11283</name>
</gene>
<dbReference type="Gene3D" id="2.30.30.170">
    <property type="match status" value="4"/>
</dbReference>
<keyword evidence="2 4" id="KW-0732">Signal</keyword>
<dbReference type="HOGENOM" id="CLU_014518_0_0_9"/>
<feature type="domain" description="GW" evidence="5">
    <location>
        <begin position="294"/>
        <end position="371"/>
    </location>
</feature>
<evidence type="ECO:0000256" key="2">
    <source>
        <dbReference type="ARBA" id="ARBA00022729"/>
    </source>
</evidence>
<dbReference type="SMART" id="SM00644">
    <property type="entry name" value="Ami_2"/>
    <property type="match status" value="1"/>
</dbReference>
<keyword evidence="3" id="KW-0677">Repeat</keyword>
<dbReference type="GO" id="GO:0009253">
    <property type="term" value="P:peptidoglycan catabolic process"/>
    <property type="evidence" value="ECO:0007669"/>
    <property type="project" value="InterPro"/>
</dbReference>
<dbReference type="SUPFAM" id="SSF55846">
    <property type="entry name" value="N-acetylmuramoyl-L-alanine amidase-like"/>
    <property type="match status" value="1"/>
</dbReference>
<dbReference type="GO" id="GO:0008745">
    <property type="term" value="F:N-acetylmuramoyl-L-alanine amidase activity"/>
    <property type="evidence" value="ECO:0007669"/>
    <property type="project" value="UniProtKB-EC"/>
</dbReference>
<dbReference type="Pfam" id="PF13457">
    <property type="entry name" value="GW"/>
    <property type="match status" value="4"/>
</dbReference>
<comment type="caution">
    <text evidence="6">The sequence shown here is derived from an EMBL/GenBank/DDBJ whole genome shotgun (WGS) entry which is preliminary data.</text>
</comment>
<dbReference type="Proteomes" id="UP000010119">
    <property type="component" value="Unassembled WGS sequence"/>
</dbReference>
<feature type="domain" description="GW" evidence="5">
    <location>
        <begin position="545"/>
        <end position="617"/>
    </location>
</feature>
<feature type="chain" id="PRO_5003106875" evidence="4">
    <location>
        <begin position="42"/>
        <end position="617"/>
    </location>
</feature>
<dbReference type="AlphaFoldDB" id="D7UVP9"/>
<sequence length="617" mass="69926">MDASLICWPNKKRRSFLLKKALKPIVSLSLASVLLIPTISAEPFAKETAKTEQSTKDDSIYIPKNIREGKTTEENDGFEDYKADTNTIFSAYAAKASYENVNNYIKKKKFSTAKIEQQLKSQFPKFGYRNGTDKPEGIVLHETANPTSTIQGEINYMSNNYNNAFVHAFVDKSHIIQIHPTKYAVWGAGKYANQRFIQFELVRHKTFDEFARSINNYAYYAAYLLRQYNMPFDSAESDGKGTVWTHNAVTKYLGGTNHTDPVGYFSQWGYSVSQLNTLIKEKYDAMKVYEKIKSDIVYTAYANVKDAKTYNIYSKPYNTSGAKKVGTLANYKSKQIRILRKAQTSRNWYQISVDGKTIGWVDTRAFSIYYKKGSSDKAVNLTRYLKKGQSGAYYYQLPVADPPIRTATLKALTSKKITVYQQATVKNVLWYHIKDGSKVLGWTQASNLTANANTAEKYDTIYSDITYTAYATVKNATTYNIYSRPFNTSGAKKVSSLASYKSKKIRIHRKIVTDRSTWYQISVDGKTLGWTDSRAFSIFYKKAVTDKAASLTKKVAKKTDSYYLLPVDDNSIKKGTLSSYASKTLKIDRTATVQKVVWYHILDGSKAIGWVKASSLK</sequence>
<dbReference type="InterPro" id="IPR038200">
    <property type="entry name" value="GW_dom_sf"/>
</dbReference>
<dbReference type="InterPro" id="IPR036505">
    <property type="entry name" value="Amidase/PGRP_sf"/>
</dbReference>
<reference evidence="6" key="1">
    <citation type="submission" date="2010-06" db="EMBL/GenBank/DDBJ databases">
        <authorList>
            <person name="Muzny D."/>
            <person name="Qin X."/>
            <person name="Buhay C."/>
            <person name="Dugan-Rocha S."/>
            <person name="Ding Y."/>
            <person name="Chen G."/>
            <person name="Hawes A."/>
            <person name="Holder M."/>
            <person name="Jhangiani S."/>
            <person name="Johnson A."/>
            <person name="Khan Z."/>
            <person name="Li Z."/>
            <person name="Liu W."/>
            <person name="Liu X."/>
            <person name="Perez L."/>
            <person name="Shen H."/>
            <person name="Wang Q."/>
            <person name="Watt J."/>
            <person name="Xi L."/>
            <person name="Xin Y."/>
            <person name="Zhou J."/>
            <person name="Deng J."/>
            <person name="Jiang H."/>
            <person name="Liu Y."/>
            <person name="Qu J."/>
            <person name="Song X.-Z."/>
            <person name="Zhang L."/>
            <person name="Villasana D."/>
            <person name="Johnson A."/>
            <person name="Liu J."/>
            <person name="Liyanage D."/>
            <person name="Lorensuhewa L."/>
            <person name="Robinson T."/>
            <person name="Song A."/>
            <person name="Song B.-B."/>
            <person name="Dinh H."/>
            <person name="Thornton R."/>
            <person name="Coyle M."/>
            <person name="Francisco L."/>
            <person name="Jackson L."/>
            <person name="Javaid M."/>
            <person name="Korchina V."/>
            <person name="Kovar C."/>
            <person name="Mata R."/>
            <person name="Mathew T."/>
            <person name="Ngo R."/>
            <person name="Nguyen L."/>
            <person name="Nguyen N."/>
            <person name="Okwuonu G."/>
            <person name="Ongeri F."/>
            <person name="Pham C."/>
            <person name="Simmons D."/>
            <person name="Wilczek-Boney K."/>
            <person name="Hale W."/>
            <person name="Jakkamsetti A."/>
            <person name="Pham P."/>
            <person name="Ruth R."/>
            <person name="San Lucas F."/>
            <person name="Warren J."/>
            <person name="Zhang J."/>
            <person name="Zhao Z."/>
            <person name="Zhou C."/>
            <person name="Zhu D."/>
            <person name="Lee S."/>
            <person name="Bess C."/>
            <person name="Blankenburg K."/>
            <person name="Forbes L."/>
            <person name="Fu Q."/>
            <person name="Gubbala S."/>
            <person name="Hirani K."/>
            <person name="Jayaseelan J.C."/>
            <person name="Lara F."/>
            <person name="Munidasa M."/>
            <person name="Palculict T."/>
            <person name="Patil S."/>
            <person name="Pu L.-L."/>
            <person name="Saada N."/>
            <person name="Tang L."/>
            <person name="Weissenberger G."/>
            <person name="Zhu Y."/>
            <person name="Hemphill L."/>
            <person name="Shang Y."/>
            <person name="Youmans B."/>
            <person name="Ayvaz T."/>
            <person name="Ross M."/>
            <person name="Santibanez J."/>
            <person name="Aqrawi P."/>
            <person name="Gross S."/>
            <person name="Joshi V."/>
            <person name="Fowler G."/>
            <person name="Nazareth L."/>
            <person name="Reid J."/>
            <person name="Worley K."/>
            <person name="Petrosino J."/>
            <person name="Highlander S."/>
            <person name="Gibbs R."/>
        </authorList>
    </citation>
    <scope>NUCLEOTIDE SEQUENCE [LARGE SCALE GENOMIC DNA]</scope>
    <source>
        <strain evidence="6">DSM 20601</strain>
    </source>
</reference>
<protein>
    <submittedName>
        <fullName evidence="6">N-acetylmuramoyl-L-alanine amidase</fullName>
        <ecNumber evidence="6">3.5.1.28</ecNumber>
    </submittedName>
</protein>
<dbReference type="InterPro" id="IPR025987">
    <property type="entry name" value="GW_dom"/>
</dbReference>
<dbReference type="Pfam" id="PF01510">
    <property type="entry name" value="Amidase_2"/>
    <property type="match status" value="1"/>
</dbReference>
<dbReference type="STRING" id="525367.HMPREF0556_11283"/>
<accession>D7UVP9</accession>
<feature type="domain" description="GW" evidence="5">
    <location>
        <begin position="375"/>
        <end position="453"/>
    </location>
</feature>
<evidence type="ECO:0000313" key="6">
    <source>
        <dbReference type="EMBL" id="EFI84730.1"/>
    </source>
</evidence>
<evidence type="ECO:0000256" key="1">
    <source>
        <dbReference type="ARBA" id="ARBA00006088"/>
    </source>
</evidence>
<dbReference type="SUPFAM" id="SSF82057">
    <property type="entry name" value="Prokaryotic SH3-related domain"/>
    <property type="match status" value="4"/>
</dbReference>
<dbReference type="EMBL" id="ACCR02000003">
    <property type="protein sequence ID" value="EFI84730.1"/>
    <property type="molecule type" value="Genomic_DNA"/>
</dbReference>
<feature type="domain" description="GW" evidence="5">
    <location>
        <begin position="463"/>
        <end position="541"/>
    </location>
</feature>
<keyword evidence="7" id="KW-1185">Reference proteome</keyword>
<dbReference type="Gene3D" id="3.40.80.10">
    <property type="entry name" value="Peptidoglycan recognition protein-like"/>
    <property type="match status" value="1"/>
</dbReference>
<feature type="signal peptide" evidence="4">
    <location>
        <begin position="1"/>
        <end position="41"/>
    </location>
</feature>
<organism evidence="6 7">
    <name type="scientific">Listeria grayi DSM 20601</name>
    <dbReference type="NCBI Taxonomy" id="525367"/>
    <lineage>
        <taxon>Bacteria</taxon>
        <taxon>Bacillati</taxon>
        <taxon>Bacillota</taxon>
        <taxon>Bacilli</taxon>
        <taxon>Bacillales</taxon>
        <taxon>Listeriaceae</taxon>
        <taxon>Listeria</taxon>
    </lineage>
</organism>
<evidence type="ECO:0000256" key="3">
    <source>
        <dbReference type="ARBA" id="ARBA00022737"/>
    </source>
</evidence>
<dbReference type="PROSITE" id="PS51780">
    <property type="entry name" value="GW"/>
    <property type="match status" value="4"/>
</dbReference>
<dbReference type="NCBIfam" id="NF033202">
    <property type="entry name" value="GW_glycos_SH3"/>
    <property type="match status" value="4"/>
</dbReference>
<dbReference type="CDD" id="cd06583">
    <property type="entry name" value="PGRP"/>
    <property type="match status" value="1"/>
</dbReference>
<dbReference type="InterPro" id="IPR002502">
    <property type="entry name" value="Amidase_domain"/>
</dbReference>
<dbReference type="EC" id="3.5.1.28" evidence="6"/>
<evidence type="ECO:0000259" key="5">
    <source>
        <dbReference type="PROSITE" id="PS51780"/>
    </source>
</evidence>
<keyword evidence="6" id="KW-0378">Hydrolase</keyword>
<evidence type="ECO:0000313" key="7">
    <source>
        <dbReference type="Proteomes" id="UP000010119"/>
    </source>
</evidence>
<name>D7UVP9_LISGR</name>